<dbReference type="OrthoDB" id="2519410at2759"/>
<evidence type="ECO:0008006" key="3">
    <source>
        <dbReference type="Google" id="ProtNLM"/>
    </source>
</evidence>
<evidence type="ECO:0000313" key="1">
    <source>
        <dbReference type="EMBL" id="ORY76897.1"/>
    </source>
</evidence>
<dbReference type="Proteomes" id="UP000193467">
    <property type="component" value="Unassembled WGS sequence"/>
</dbReference>
<dbReference type="InParanoid" id="A0A1Y2EZJ3"/>
<dbReference type="AlphaFoldDB" id="A0A1Y2EZJ3"/>
<gene>
    <name evidence="1" type="ORF">BCR35DRAFT_118357</name>
</gene>
<comment type="caution">
    <text evidence="1">The sequence shown here is derived from an EMBL/GenBank/DDBJ whole genome shotgun (WGS) entry which is preliminary data.</text>
</comment>
<sequence>MIPPLPTEIVHHIIKLSLPVLSFKSYGERYVLLLAYSLVNSTWRALAKKELYEELFVKDTDAAAAALSAEGALEAVKRVHLGPYQTWGDDVMLAEAMVAEVKLPKTVTRLRMASLTVKPDDLPHLSRKPLGSFAEPLTGLSDLPLPMYRTPSFAPTLV</sequence>
<evidence type="ECO:0000313" key="2">
    <source>
        <dbReference type="Proteomes" id="UP000193467"/>
    </source>
</evidence>
<proteinExistence type="predicted"/>
<name>A0A1Y2EZJ3_9BASI</name>
<dbReference type="EMBL" id="MCGR01000033">
    <property type="protein sequence ID" value="ORY76897.1"/>
    <property type="molecule type" value="Genomic_DNA"/>
</dbReference>
<reference evidence="1 2" key="1">
    <citation type="submission" date="2016-07" db="EMBL/GenBank/DDBJ databases">
        <title>Pervasive Adenine N6-methylation of Active Genes in Fungi.</title>
        <authorList>
            <consortium name="DOE Joint Genome Institute"/>
            <person name="Mondo S.J."/>
            <person name="Dannebaum R.O."/>
            <person name="Kuo R.C."/>
            <person name="Labutti K."/>
            <person name="Haridas S."/>
            <person name="Kuo A."/>
            <person name="Salamov A."/>
            <person name="Ahrendt S.R."/>
            <person name="Lipzen A."/>
            <person name="Sullivan W."/>
            <person name="Andreopoulos W.B."/>
            <person name="Clum A."/>
            <person name="Lindquist E."/>
            <person name="Daum C."/>
            <person name="Ramamoorthy G.K."/>
            <person name="Gryganskyi A."/>
            <person name="Culley D."/>
            <person name="Magnuson J.K."/>
            <person name="James T.Y."/>
            <person name="O'Malley M.A."/>
            <person name="Stajich J.E."/>
            <person name="Spatafora J.W."/>
            <person name="Visel A."/>
            <person name="Grigoriev I.V."/>
        </authorList>
    </citation>
    <scope>NUCLEOTIDE SEQUENCE [LARGE SCALE GENOMIC DNA]</scope>
    <source>
        <strain evidence="1 2">62-1032</strain>
    </source>
</reference>
<protein>
    <recommendedName>
        <fullName evidence="3">F-box domain-containing protein</fullName>
    </recommendedName>
</protein>
<accession>A0A1Y2EZJ3</accession>
<organism evidence="1 2">
    <name type="scientific">Leucosporidium creatinivorum</name>
    <dbReference type="NCBI Taxonomy" id="106004"/>
    <lineage>
        <taxon>Eukaryota</taxon>
        <taxon>Fungi</taxon>
        <taxon>Dikarya</taxon>
        <taxon>Basidiomycota</taxon>
        <taxon>Pucciniomycotina</taxon>
        <taxon>Microbotryomycetes</taxon>
        <taxon>Leucosporidiales</taxon>
        <taxon>Leucosporidium</taxon>
    </lineage>
</organism>
<keyword evidence="2" id="KW-1185">Reference proteome</keyword>